<feature type="region of interest" description="Disordered" evidence="1">
    <location>
        <begin position="220"/>
        <end position="308"/>
    </location>
</feature>
<feature type="region of interest" description="Disordered" evidence="1">
    <location>
        <begin position="140"/>
        <end position="185"/>
    </location>
</feature>
<proteinExistence type="predicted"/>
<dbReference type="STRING" id="166423.A0A0M8ZNG7"/>
<dbReference type="EMBL" id="KQ435969">
    <property type="protein sequence ID" value="KOX67870.1"/>
    <property type="molecule type" value="Genomic_DNA"/>
</dbReference>
<dbReference type="AlphaFoldDB" id="A0A0M8ZNG7"/>
<feature type="compositionally biased region" description="Low complexity" evidence="1">
    <location>
        <begin position="286"/>
        <end position="301"/>
    </location>
</feature>
<feature type="compositionally biased region" description="Basic and acidic residues" evidence="1">
    <location>
        <begin position="430"/>
        <end position="462"/>
    </location>
</feature>
<feature type="region of interest" description="Disordered" evidence="1">
    <location>
        <begin position="341"/>
        <end position="362"/>
    </location>
</feature>
<evidence type="ECO:0000313" key="3">
    <source>
        <dbReference type="Proteomes" id="UP000053105"/>
    </source>
</evidence>
<organism evidence="2 3">
    <name type="scientific">Melipona quadrifasciata</name>
    <dbReference type="NCBI Taxonomy" id="166423"/>
    <lineage>
        <taxon>Eukaryota</taxon>
        <taxon>Metazoa</taxon>
        <taxon>Ecdysozoa</taxon>
        <taxon>Arthropoda</taxon>
        <taxon>Hexapoda</taxon>
        <taxon>Insecta</taxon>
        <taxon>Pterygota</taxon>
        <taxon>Neoptera</taxon>
        <taxon>Endopterygota</taxon>
        <taxon>Hymenoptera</taxon>
        <taxon>Apocrita</taxon>
        <taxon>Aculeata</taxon>
        <taxon>Apoidea</taxon>
        <taxon>Anthophila</taxon>
        <taxon>Apidae</taxon>
        <taxon>Melipona</taxon>
    </lineage>
</organism>
<evidence type="ECO:0000256" key="1">
    <source>
        <dbReference type="SAM" id="MobiDB-lite"/>
    </source>
</evidence>
<accession>A0A0M8ZNG7</accession>
<sequence>MSKRRSSIKRQPRYSSAILNSNSGSFDDEHSHWWKNLDDNSLTRPSINSNVLNQTSGYLNSDSQMETSSIIDDWWKVLEISKSSKINNDVVERDSLRNVQTSDSEEESIVKKRKHHLLPKEKKNKNNIFLNALDDSMSSKLEDAEKTGRRRSSASTGKTNLNVQQSNTVEEQSLDHSQSSNNILKSKPDIFRRNYKSRNKNAFVDALKENVSELPLKEKSKTIVSDNEQQIERNDSMPAASKASTPNKAVAYQPELTTESENDVWHPQTPKAQSTISKNNSPSVHNSSTKNNESNENNDSNDSNESEYDIILKPKSKLLTKYRNSTDKNPFENILDNQEDTAEVQENSLHAPPLPLHSPSKERVSTGSAELMPMVGMSTSQNTNISKGQKSIRYFLRSDKMLPASQVFRDRDKVDGIKRELERVKKREIARMKMNDDKQKNEKKSSLSSEARKIEEIEESRKPQKQRPTRQIHKAFLVNGKPYRAPRLPRPQYWITDRLYKYLWKCMEPRFKLETRIISEKFVHQLSHVTTLIVKRKSYSNYKAELHSLMKEMARLGIIHTRNDFYNFCHDFFPYEVRAKTVPMLLPGNKSNIPYDADRLHEPLLPSSTFVT</sequence>
<name>A0A0M8ZNG7_9HYME</name>
<dbReference type="OrthoDB" id="7490880at2759"/>
<feature type="region of interest" description="Disordered" evidence="1">
    <location>
        <begin position="430"/>
        <end position="471"/>
    </location>
</feature>
<dbReference type="Proteomes" id="UP000053105">
    <property type="component" value="Unassembled WGS sequence"/>
</dbReference>
<feature type="compositionally biased region" description="Polar residues" evidence="1">
    <location>
        <begin position="153"/>
        <end position="184"/>
    </location>
</feature>
<feature type="compositionally biased region" description="Polar residues" evidence="1">
    <location>
        <begin position="270"/>
        <end position="285"/>
    </location>
</feature>
<reference evidence="2 3" key="1">
    <citation type="submission" date="2015-07" db="EMBL/GenBank/DDBJ databases">
        <title>The genome of Melipona quadrifasciata.</title>
        <authorList>
            <person name="Pan H."/>
            <person name="Kapheim K."/>
        </authorList>
    </citation>
    <scope>NUCLEOTIDE SEQUENCE [LARGE SCALE GENOMIC DNA]</scope>
    <source>
        <strain evidence="2">0111107301</strain>
        <tissue evidence="2">Whole body</tissue>
    </source>
</reference>
<protein>
    <submittedName>
        <fullName evidence="2">Uncharacterized protein</fullName>
    </submittedName>
</protein>
<keyword evidence="3" id="KW-1185">Reference proteome</keyword>
<gene>
    <name evidence="2" type="ORF">WN51_06916</name>
</gene>
<evidence type="ECO:0000313" key="2">
    <source>
        <dbReference type="EMBL" id="KOX67870.1"/>
    </source>
</evidence>